<dbReference type="GO" id="GO:0030701">
    <property type="term" value="F:NAD+-dinitrogen-reductase ADP-D-ribosyltransferase activity"/>
    <property type="evidence" value="ECO:0007669"/>
    <property type="project" value="InterPro"/>
</dbReference>
<dbReference type="EMBL" id="JADJNC010000018">
    <property type="protein sequence ID" value="MBK7423773.1"/>
    <property type="molecule type" value="Genomic_DNA"/>
</dbReference>
<evidence type="ECO:0000313" key="1">
    <source>
        <dbReference type="EMBL" id="MBK7423773.1"/>
    </source>
</evidence>
<sequence>MVAPDQAQTCDKTPALCRGDDKATLPRDARLTINRCNLPAVVLGSLTYQKYPAPLLLDGVAEFHGDLFRRLAAVPAEARAAVFRDYLTVNFRLDWPEEAGLNTSNSALRKGRAKASFVRVLRGWSFDSDSRDAAVLKGWVESRFGLIPRYHGQPLRDPSGEAYRRYLEMRSHGLYGTNALEAQFDLVYAFCQLQLGLRHPGARHVTLYRGVNRMADHEVLSRGEGGRHVILLNNLSSFTCSRERACEFGDYILEVKVPLSKIFFYCGLLPGVLQGEDEFLVIGGVVEVTLSTL</sequence>
<name>A0A9D7FCD5_9RHOO</name>
<organism evidence="1 2">
    <name type="scientific">Candidatus Propionivibrio dominans</name>
    <dbReference type="NCBI Taxonomy" id="2954373"/>
    <lineage>
        <taxon>Bacteria</taxon>
        <taxon>Pseudomonadati</taxon>
        <taxon>Pseudomonadota</taxon>
        <taxon>Betaproteobacteria</taxon>
        <taxon>Rhodocyclales</taxon>
        <taxon>Rhodocyclaceae</taxon>
        <taxon>Propionivibrio</taxon>
    </lineage>
</organism>
<proteinExistence type="predicted"/>
<dbReference type="Pfam" id="PF07357">
    <property type="entry name" value="DRAT"/>
    <property type="match status" value="1"/>
</dbReference>
<dbReference type="Proteomes" id="UP000886602">
    <property type="component" value="Unassembled WGS sequence"/>
</dbReference>
<comment type="caution">
    <text evidence="1">The sequence shown here is derived from an EMBL/GenBank/DDBJ whole genome shotgun (WGS) entry which is preliminary data.</text>
</comment>
<dbReference type="InterPro" id="IPR009953">
    <property type="entry name" value="DRA_trans"/>
</dbReference>
<dbReference type="AlphaFoldDB" id="A0A9D7FCD5"/>
<gene>
    <name evidence="1" type="ORF">IPJ48_12080</name>
</gene>
<dbReference type="GO" id="GO:0009399">
    <property type="term" value="P:nitrogen fixation"/>
    <property type="evidence" value="ECO:0007669"/>
    <property type="project" value="InterPro"/>
</dbReference>
<reference evidence="1" key="1">
    <citation type="submission" date="2020-10" db="EMBL/GenBank/DDBJ databases">
        <title>Connecting structure to function with the recovery of over 1000 high-quality activated sludge metagenome-assembled genomes encoding full-length rRNA genes using long-read sequencing.</title>
        <authorList>
            <person name="Singleton C.M."/>
            <person name="Petriglieri F."/>
            <person name="Kristensen J.M."/>
            <person name="Kirkegaard R.H."/>
            <person name="Michaelsen T.Y."/>
            <person name="Andersen M.H."/>
            <person name="Karst S.M."/>
            <person name="Dueholm M.S."/>
            <person name="Nielsen P.H."/>
            <person name="Albertsen M."/>
        </authorList>
    </citation>
    <scope>NUCLEOTIDE SEQUENCE</scope>
    <source>
        <strain evidence="1">EsbW_18-Q3-R4-48_MAXAC.044</strain>
    </source>
</reference>
<evidence type="ECO:0000313" key="2">
    <source>
        <dbReference type="Proteomes" id="UP000886602"/>
    </source>
</evidence>
<accession>A0A9D7FCD5</accession>
<protein>
    <submittedName>
        <fullName evidence="1">NAD(+)--dinitrogen-reductase ADP-D-ribosyltransferase</fullName>
    </submittedName>
</protein>